<protein>
    <submittedName>
        <fullName evidence="1">Uncharacterized protein</fullName>
    </submittedName>
</protein>
<reference evidence="1 2" key="1">
    <citation type="journal article" date="2015" name="Plant Cell">
        <title>Oil accumulation by the oleaginous diatom Fistulifera solaris as revealed by the genome and transcriptome.</title>
        <authorList>
            <person name="Tanaka T."/>
            <person name="Maeda Y."/>
            <person name="Veluchamy A."/>
            <person name="Tanaka M."/>
            <person name="Abida H."/>
            <person name="Marechal E."/>
            <person name="Bowler C."/>
            <person name="Muto M."/>
            <person name="Sunaga Y."/>
            <person name="Tanaka M."/>
            <person name="Yoshino T."/>
            <person name="Taniguchi T."/>
            <person name="Fukuda Y."/>
            <person name="Nemoto M."/>
            <person name="Matsumoto M."/>
            <person name="Wong P.S."/>
            <person name="Aburatani S."/>
            <person name="Fujibuchi W."/>
        </authorList>
    </citation>
    <scope>NUCLEOTIDE SEQUENCE [LARGE SCALE GENOMIC DNA]</scope>
    <source>
        <strain evidence="1 2">JPCC DA0580</strain>
    </source>
</reference>
<proteinExistence type="predicted"/>
<organism evidence="1 2">
    <name type="scientific">Fistulifera solaris</name>
    <name type="common">Oleaginous diatom</name>
    <dbReference type="NCBI Taxonomy" id="1519565"/>
    <lineage>
        <taxon>Eukaryota</taxon>
        <taxon>Sar</taxon>
        <taxon>Stramenopiles</taxon>
        <taxon>Ochrophyta</taxon>
        <taxon>Bacillariophyta</taxon>
        <taxon>Bacillariophyceae</taxon>
        <taxon>Bacillariophycidae</taxon>
        <taxon>Naviculales</taxon>
        <taxon>Naviculaceae</taxon>
        <taxon>Fistulifera</taxon>
    </lineage>
</organism>
<name>A0A1Z5KTM1_FISSO</name>
<keyword evidence="2" id="KW-1185">Reference proteome</keyword>
<dbReference type="SUPFAM" id="SSF52047">
    <property type="entry name" value="RNI-like"/>
    <property type="match status" value="1"/>
</dbReference>
<dbReference type="Gene3D" id="3.80.10.10">
    <property type="entry name" value="Ribonuclease Inhibitor"/>
    <property type="match status" value="1"/>
</dbReference>
<accession>A0A1Z5KTM1</accession>
<dbReference type="Proteomes" id="UP000198406">
    <property type="component" value="Unassembled WGS sequence"/>
</dbReference>
<comment type="caution">
    <text evidence="1">The sequence shown here is derived from an EMBL/GenBank/DDBJ whole genome shotgun (WGS) entry which is preliminary data.</text>
</comment>
<dbReference type="InterPro" id="IPR032675">
    <property type="entry name" value="LRR_dom_sf"/>
</dbReference>
<gene>
    <name evidence="1" type="ORF">FisN_16Hh214</name>
</gene>
<dbReference type="InParanoid" id="A0A1Z5KTM1"/>
<dbReference type="EMBL" id="BDSP01000289">
    <property type="protein sequence ID" value="GAX29351.1"/>
    <property type="molecule type" value="Genomic_DNA"/>
</dbReference>
<evidence type="ECO:0000313" key="2">
    <source>
        <dbReference type="Proteomes" id="UP000198406"/>
    </source>
</evidence>
<dbReference type="AlphaFoldDB" id="A0A1Z5KTM1"/>
<sequence length="468" mass="53171">MTTGNIQQIKKGEYRITRLDETTNLQTLIEELRGGRKLWIENTNVFVCLYSSRIWDECEEVMYAESSMVLFRDNDDMEELSVLSPNNDKGAVAAATSRLLQLPDDYYQSVVTHGDKTNFLDGFVGTSFFTGEDMLSFFSKNANRHYVFENCTFNPQQAAALLKSSVKVDITLTGCSFDEDCHSMASYSGLLLDNNIVRSGSIRFEANRMPDPLLVKNLKFMEHMLLDKLILASFNVDQETCRVLSRSKVTSLALENCTLRDDSGVPLIEAVRSGAMFASTLNVKERDVRKPWLSDLVRAIGSPRCSLKSLCFEGKYWSPELSKSLVGSLRTNNSLQKLSISAKPSDFDKQWSEFLDLIGSHETLRKVRILPQRETCSSSEWVMAPLEELFRNNHRVDLLFQSNDSNEMQLANLWNKLCLEMRFRSIPRLVDDGTRAFVLSSAMAKHSNDTNHVYSLLKANQEFLSVIR</sequence>
<evidence type="ECO:0000313" key="1">
    <source>
        <dbReference type="EMBL" id="GAX29351.1"/>
    </source>
</evidence>